<comment type="caution">
    <text evidence="4">The sequence shown here is derived from an EMBL/GenBank/DDBJ whole genome shotgun (WGS) entry which is preliminary data.</text>
</comment>
<dbReference type="RefSeq" id="WP_257316675.1">
    <property type="nucleotide sequence ID" value="NZ_JANFDG010000021.1"/>
</dbReference>
<evidence type="ECO:0000259" key="3">
    <source>
        <dbReference type="Pfam" id="PF10145"/>
    </source>
</evidence>
<dbReference type="Proteomes" id="UP001595377">
    <property type="component" value="Unassembled WGS sequence"/>
</dbReference>
<evidence type="ECO:0000256" key="1">
    <source>
        <dbReference type="ARBA" id="ARBA00022612"/>
    </source>
</evidence>
<feature type="compositionally biased region" description="Low complexity" evidence="2">
    <location>
        <begin position="846"/>
        <end position="855"/>
    </location>
</feature>
<dbReference type="InterPro" id="IPR010090">
    <property type="entry name" value="Phage_tape_meas"/>
</dbReference>
<dbReference type="Pfam" id="PF10145">
    <property type="entry name" value="PhageMin_Tail"/>
    <property type="match status" value="1"/>
</dbReference>
<dbReference type="EMBL" id="JBHRSP010000053">
    <property type="protein sequence ID" value="MFC3076360.1"/>
    <property type="molecule type" value="Genomic_DNA"/>
</dbReference>
<dbReference type="PANTHER" id="PTHR37813:SF1">
    <property type="entry name" value="FELS-2 PROPHAGE PROTEIN"/>
    <property type="match status" value="1"/>
</dbReference>
<keyword evidence="1" id="KW-1188">Viral release from host cell</keyword>
<feature type="region of interest" description="Disordered" evidence="2">
    <location>
        <begin position="846"/>
        <end position="875"/>
    </location>
</feature>
<dbReference type="PANTHER" id="PTHR37813">
    <property type="entry name" value="FELS-2 PROPHAGE PROTEIN"/>
    <property type="match status" value="1"/>
</dbReference>
<evidence type="ECO:0000256" key="2">
    <source>
        <dbReference type="SAM" id="MobiDB-lite"/>
    </source>
</evidence>
<gene>
    <name evidence="4" type="ORF">ACFOHH_24825</name>
</gene>
<name>A0ABV7DNH6_9HYPH</name>
<evidence type="ECO:0000313" key="4">
    <source>
        <dbReference type="EMBL" id="MFC3076360.1"/>
    </source>
</evidence>
<keyword evidence="5" id="KW-1185">Reference proteome</keyword>
<proteinExistence type="predicted"/>
<organism evidence="4 5">
    <name type="scientific">Shinella pollutisoli</name>
    <dbReference type="NCBI Taxonomy" id="2250594"/>
    <lineage>
        <taxon>Bacteria</taxon>
        <taxon>Pseudomonadati</taxon>
        <taxon>Pseudomonadota</taxon>
        <taxon>Alphaproteobacteria</taxon>
        <taxon>Hyphomicrobiales</taxon>
        <taxon>Rhizobiaceae</taxon>
        <taxon>Shinella</taxon>
    </lineage>
</organism>
<reference evidence="5" key="1">
    <citation type="journal article" date="2019" name="Int. J. Syst. Evol. Microbiol.">
        <title>The Global Catalogue of Microorganisms (GCM) 10K type strain sequencing project: providing services to taxonomists for standard genome sequencing and annotation.</title>
        <authorList>
            <consortium name="The Broad Institute Genomics Platform"/>
            <consortium name="The Broad Institute Genome Sequencing Center for Infectious Disease"/>
            <person name="Wu L."/>
            <person name="Ma J."/>
        </authorList>
    </citation>
    <scope>NUCLEOTIDE SEQUENCE [LARGE SCALE GENOMIC DNA]</scope>
    <source>
        <strain evidence="5">KCTC 52677</strain>
    </source>
</reference>
<evidence type="ECO:0000313" key="5">
    <source>
        <dbReference type="Proteomes" id="UP001595377"/>
    </source>
</evidence>
<accession>A0ABV7DNH6</accession>
<feature type="domain" description="Phage tail tape measure protein" evidence="3">
    <location>
        <begin position="100"/>
        <end position="298"/>
    </location>
</feature>
<sequence length="961" mass="98730">MAGIRQAVLQLKLMDGVSEPARAIQAVLGKLNGVVDGFNRQRAAANAAFRDAGMQAAALAASMAVPIRQAMQFEDALADFNKLANLTGPALKTMGGDFVQLSKEIPLTAEELLAIGSAVASTGAPIDQVIDRVRMIAKAAVAWGMSTDQAGDALSKIQAGLGLTTAETENLANAINLLGNSTAAEAPAIVDFQKRIGAMGKMAGLTAEQTAALGASIISMGVESEVGATGLQAMLRALTRGEAATAGQERAFARLGLSAAKTAKAMQADADGTILDVLERLRALPAEERLSVANQLFGDEGRPILALIDQLDVLKKNLADATDAAKTAGSVHDEYNGAINTTSQRLKILRNRVTAASRAFGEVLLPSVDLSAGSLGGFADTAEAFIKANPEMVRRIALTTAGMVGMRLAATGARAALYGILRPTNLLVAGLGYLAYQNFDQVAASLNELKLLAADLASTKFVKEFLSGAGESLKAMGDGAQRLIGALRELAGEGTALRAWLDSVDGAGWGKALGSAAVGLAAIGATAGALAAVAGPVRAIAGAALWLSGIRPAWALLRFLRSLGRSSEAIQGTTRALQGLGNEAAQAGQNAGNRFGTSLASAARGVIARAGLGAFLAAEIVGSLPDTKEGIEAFFQKSRERSKGWNDWLEENVGTPRRWLGLDRPDEAQQPVAGVDQQQNLRDELAATTKDWPTAARRAIVAYGNALAAGGDTAEQEAAAIGQRIEDALSVDGRPYVDTAELERAMGIARELAAAVRGVGSGAQKDALQAQLDAVTAEWPTAAQRAIKSYGNALAQGGAEAEAEADRIGQNIERALSVTGHPAIETGQLERALGLARQLAATLRGGASAPASSGGTPRFGGPRAKGGPVTGGRPYLVGERGPEVVVPGRSGTVVPNHALGGGGIVLTINQTLQVSGHGAADLQKLAEDAARRVSTAVTNALDRKLNRSAQVAFGNLKYGDA</sequence>
<dbReference type="NCBIfam" id="TIGR01760">
    <property type="entry name" value="tape_meas_TP901"/>
    <property type="match status" value="1"/>
</dbReference>
<protein>
    <submittedName>
        <fullName evidence="4">Phage tail tape measure protein</fullName>
    </submittedName>
</protein>